<dbReference type="Proteomes" id="UP001151752">
    <property type="component" value="Chromosome 5"/>
</dbReference>
<name>A0A9Q0SKZ3_9ROSI</name>
<evidence type="ECO:0000313" key="1">
    <source>
        <dbReference type="EMBL" id="KAJ6681589.1"/>
    </source>
</evidence>
<dbReference type="AlphaFoldDB" id="A0A9Q0SKZ3"/>
<dbReference type="EMBL" id="JAPFFM010000020">
    <property type="protein sequence ID" value="KAJ6681589.1"/>
    <property type="molecule type" value="Genomic_DNA"/>
</dbReference>
<evidence type="ECO:0000313" key="2">
    <source>
        <dbReference type="Proteomes" id="UP001151752"/>
    </source>
</evidence>
<reference evidence="1" key="1">
    <citation type="submission" date="2022-11" db="EMBL/GenBank/DDBJ databases">
        <authorList>
            <person name="Hyden B.L."/>
            <person name="Feng K."/>
            <person name="Yates T."/>
            <person name="Jawdy S."/>
            <person name="Smart L.B."/>
            <person name="Muchero W."/>
        </authorList>
    </citation>
    <scope>NUCLEOTIDE SEQUENCE</scope>
    <source>
        <tissue evidence="1">Shoot tip</tissue>
    </source>
</reference>
<keyword evidence="2" id="KW-1185">Reference proteome</keyword>
<organism evidence="1 2">
    <name type="scientific">Salix koriyanagi</name>
    <dbReference type="NCBI Taxonomy" id="2511006"/>
    <lineage>
        <taxon>Eukaryota</taxon>
        <taxon>Viridiplantae</taxon>
        <taxon>Streptophyta</taxon>
        <taxon>Embryophyta</taxon>
        <taxon>Tracheophyta</taxon>
        <taxon>Spermatophyta</taxon>
        <taxon>Magnoliopsida</taxon>
        <taxon>eudicotyledons</taxon>
        <taxon>Gunneridae</taxon>
        <taxon>Pentapetalae</taxon>
        <taxon>rosids</taxon>
        <taxon>fabids</taxon>
        <taxon>Malpighiales</taxon>
        <taxon>Salicaceae</taxon>
        <taxon>Saliceae</taxon>
        <taxon>Salix</taxon>
    </lineage>
</organism>
<gene>
    <name evidence="1" type="ORF">OIU74_019964</name>
</gene>
<protein>
    <submittedName>
        <fullName evidence="1">Uncharacterized protein</fullName>
    </submittedName>
</protein>
<comment type="caution">
    <text evidence="1">The sequence shown here is derived from an EMBL/GenBank/DDBJ whole genome shotgun (WGS) entry which is preliminary data.</text>
</comment>
<reference evidence="1" key="2">
    <citation type="journal article" date="2023" name="Int. J. Mol. Sci.">
        <title>De Novo Assembly and Annotation of 11 Diverse Shrub Willow (Salix) Genomes Reveals Novel Gene Organization in Sex-Linked Regions.</title>
        <authorList>
            <person name="Hyden B."/>
            <person name="Feng K."/>
            <person name="Yates T.B."/>
            <person name="Jawdy S."/>
            <person name="Cereghino C."/>
            <person name="Smart L.B."/>
            <person name="Muchero W."/>
        </authorList>
    </citation>
    <scope>NUCLEOTIDE SEQUENCE</scope>
    <source>
        <tissue evidence="1">Shoot tip</tissue>
    </source>
</reference>
<sequence length="86" mass="9648">MAMDLSSGEIGTKTEARFKSKKGSVFPKKKRSVKRMMFNYLVHRVGSVCSPCFFSFRHGAGSHQESKVLCFGKIMKPSKVSNADWV</sequence>
<proteinExistence type="predicted"/>
<accession>A0A9Q0SKZ3</accession>